<gene>
    <name evidence="1" type="ORF">SDC9_183883</name>
</gene>
<organism evidence="1">
    <name type="scientific">bioreactor metagenome</name>
    <dbReference type="NCBI Taxonomy" id="1076179"/>
    <lineage>
        <taxon>unclassified sequences</taxon>
        <taxon>metagenomes</taxon>
        <taxon>ecological metagenomes</taxon>
    </lineage>
</organism>
<protein>
    <submittedName>
        <fullName evidence="1">Uncharacterized protein</fullName>
    </submittedName>
</protein>
<reference evidence="1" key="1">
    <citation type="submission" date="2019-08" db="EMBL/GenBank/DDBJ databases">
        <authorList>
            <person name="Kucharzyk K."/>
            <person name="Murdoch R.W."/>
            <person name="Higgins S."/>
            <person name="Loffler F."/>
        </authorList>
    </citation>
    <scope>NUCLEOTIDE SEQUENCE</scope>
</reference>
<accession>A0A645HJQ9</accession>
<sequence length="56" mass="6456">MNSFIEAGLWDEANVEISEDTIGDGVPAPQAGHSVKKAERFKNHWWINYENLHKKF</sequence>
<dbReference type="EMBL" id="VSSQ01090472">
    <property type="protein sequence ID" value="MPN36374.1"/>
    <property type="molecule type" value="Genomic_DNA"/>
</dbReference>
<evidence type="ECO:0000313" key="1">
    <source>
        <dbReference type="EMBL" id="MPN36374.1"/>
    </source>
</evidence>
<comment type="caution">
    <text evidence="1">The sequence shown here is derived from an EMBL/GenBank/DDBJ whole genome shotgun (WGS) entry which is preliminary data.</text>
</comment>
<dbReference type="AlphaFoldDB" id="A0A645HJQ9"/>
<proteinExistence type="predicted"/>
<name>A0A645HJQ9_9ZZZZ</name>